<evidence type="ECO:0000313" key="2">
    <source>
        <dbReference type="Proteomes" id="UP001631969"/>
    </source>
</evidence>
<protein>
    <submittedName>
        <fullName evidence="1">Tetratricopeptide repeat protein</fullName>
    </submittedName>
</protein>
<dbReference type="Proteomes" id="UP001631969">
    <property type="component" value="Unassembled WGS sequence"/>
</dbReference>
<organism evidence="1 2">
    <name type="scientific">Paenibacillus mesotrionivorans</name>
    <dbReference type="NCBI Taxonomy" id="3160968"/>
    <lineage>
        <taxon>Bacteria</taxon>
        <taxon>Bacillati</taxon>
        <taxon>Bacillota</taxon>
        <taxon>Bacilli</taxon>
        <taxon>Bacillales</taxon>
        <taxon>Paenibacillaceae</taxon>
        <taxon>Paenibacillus</taxon>
    </lineage>
</organism>
<name>A0ACC7P6G9_9BACL</name>
<gene>
    <name evidence="1" type="ORF">ACI1P1_23165</name>
</gene>
<dbReference type="EMBL" id="JBJURJ010000017">
    <property type="protein sequence ID" value="MFM9331199.1"/>
    <property type="molecule type" value="Genomic_DNA"/>
</dbReference>
<evidence type="ECO:0000313" key="1">
    <source>
        <dbReference type="EMBL" id="MFM9331199.1"/>
    </source>
</evidence>
<proteinExistence type="predicted"/>
<keyword evidence="2" id="KW-1185">Reference proteome</keyword>
<comment type="caution">
    <text evidence="1">The sequence shown here is derived from an EMBL/GenBank/DDBJ whole genome shotgun (WGS) entry which is preliminary data.</text>
</comment>
<accession>A0ACC7P6G9</accession>
<reference evidence="1" key="1">
    <citation type="submission" date="2024-12" db="EMBL/GenBank/DDBJ databases">
        <authorList>
            <person name="Wu N."/>
        </authorList>
    </citation>
    <scope>NUCLEOTIDE SEQUENCE</scope>
    <source>
        <strain evidence="1">P15</strain>
    </source>
</reference>
<sequence>MKLLMSLLKIALPLIVIFFLLKVHILLGIAAAVALVVYTFIRNKSAFFAYLGNMNYQQGKEKEALMWLNKAAAEKNCKAMHLLGFSFLLLRLGKLEQAQEILVRAERMSLTREEKMAYLTNASLLLWKQGRLDEATAMLEEAQGEYKNTNLYGSLGYYYILSGDLDKALAYNQEAFDYNNKSAVIADNLGQTRLLRREYEEALAVYEELAGQKPAFPEAYFNYGLVLEALGRNEDALEQMEKALDYPTSLLSTVTHEEIKAKIAELRQQSGIIGDTDEEQA</sequence>